<name>A0ABN9XM37_9DINO</name>
<evidence type="ECO:0000256" key="1">
    <source>
        <dbReference type="SAM" id="MobiDB-lite"/>
    </source>
</evidence>
<organism evidence="2 3">
    <name type="scientific">Prorocentrum cordatum</name>
    <dbReference type="NCBI Taxonomy" id="2364126"/>
    <lineage>
        <taxon>Eukaryota</taxon>
        <taxon>Sar</taxon>
        <taxon>Alveolata</taxon>
        <taxon>Dinophyceae</taxon>
        <taxon>Prorocentrales</taxon>
        <taxon>Prorocentraceae</taxon>
        <taxon>Prorocentrum</taxon>
    </lineage>
</organism>
<dbReference type="Proteomes" id="UP001189429">
    <property type="component" value="Unassembled WGS sequence"/>
</dbReference>
<comment type="caution">
    <text evidence="2">The sequence shown here is derived from an EMBL/GenBank/DDBJ whole genome shotgun (WGS) entry which is preliminary data.</text>
</comment>
<feature type="region of interest" description="Disordered" evidence="1">
    <location>
        <begin position="230"/>
        <end position="258"/>
    </location>
</feature>
<reference evidence="2" key="1">
    <citation type="submission" date="2023-10" db="EMBL/GenBank/DDBJ databases">
        <authorList>
            <person name="Chen Y."/>
            <person name="Shah S."/>
            <person name="Dougan E. K."/>
            <person name="Thang M."/>
            <person name="Chan C."/>
        </authorList>
    </citation>
    <scope>NUCLEOTIDE SEQUENCE [LARGE SCALE GENOMIC DNA]</scope>
</reference>
<dbReference type="EMBL" id="CAUYUJ010020856">
    <property type="protein sequence ID" value="CAK0900939.1"/>
    <property type="molecule type" value="Genomic_DNA"/>
</dbReference>
<sequence>AMADKLDARFAEAGLGESGPPDMVTFICGNGKSYTERGIDEAFPNGIQTFTPDVFPIIVSMRFKKRDLLRSADLLWHTNSSIRASSLIVDSYNTPELQGVYILEKDKLANGLPVWRCEGQDWWLYNSPASFWGIGGKAVVAENFNCNMGRVVSMKREKGLMPWDVEAWHWSNGETWKEDEGIRVSVADVSLPVGFVPFRGGSFLQVRFPAGKYVADMQMKLLLAELSRRGQQGATDESEEGHARGRAAAQAQGESHGW</sequence>
<proteinExistence type="predicted"/>
<accession>A0ABN9XM37</accession>
<feature type="compositionally biased region" description="Low complexity" evidence="1">
    <location>
        <begin position="246"/>
        <end position="258"/>
    </location>
</feature>
<keyword evidence="3" id="KW-1185">Reference proteome</keyword>
<gene>
    <name evidence="2" type="ORF">PCOR1329_LOCUS78076</name>
</gene>
<evidence type="ECO:0000313" key="3">
    <source>
        <dbReference type="Proteomes" id="UP001189429"/>
    </source>
</evidence>
<feature type="non-terminal residue" evidence="2">
    <location>
        <position position="1"/>
    </location>
</feature>
<evidence type="ECO:0000313" key="2">
    <source>
        <dbReference type="EMBL" id="CAK0900939.1"/>
    </source>
</evidence>
<protein>
    <submittedName>
        <fullName evidence="2">Uncharacterized protein</fullName>
    </submittedName>
</protein>